<evidence type="ECO:0000313" key="1">
    <source>
        <dbReference type="EMBL" id="KAI4457730.1"/>
    </source>
</evidence>
<gene>
    <name evidence="1" type="ORF">MML48_7g00001767</name>
</gene>
<proteinExistence type="predicted"/>
<dbReference type="Proteomes" id="UP001056778">
    <property type="component" value="Chromosome 7"/>
</dbReference>
<organism evidence="1 2">
    <name type="scientific">Holotrichia oblita</name>
    <name type="common">Chafer beetle</name>
    <dbReference type="NCBI Taxonomy" id="644536"/>
    <lineage>
        <taxon>Eukaryota</taxon>
        <taxon>Metazoa</taxon>
        <taxon>Ecdysozoa</taxon>
        <taxon>Arthropoda</taxon>
        <taxon>Hexapoda</taxon>
        <taxon>Insecta</taxon>
        <taxon>Pterygota</taxon>
        <taxon>Neoptera</taxon>
        <taxon>Endopterygota</taxon>
        <taxon>Coleoptera</taxon>
        <taxon>Polyphaga</taxon>
        <taxon>Scarabaeiformia</taxon>
        <taxon>Scarabaeidae</taxon>
        <taxon>Melolonthinae</taxon>
        <taxon>Holotrichia</taxon>
    </lineage>
</organism>
<evidence type="ECO:0000313" key="2">
    <source>
        <dbReference type="Proteomes" id="UP001056778"/>
    </source>
</evidence>
<comment type="caution">
    <text evidence="1">The sequence shown here is derived from an EMBL/GenBank/DDBJ whole genome shotgun (WGS) entry which is preliminary data.</text>
</comment>
<name>A0ACB9SVF1_HOLOL</name>
<protein>
    <submittedName>
        <fullName evidence="1">Vesicle protein sorting-associated</fullName>
    </submittedName>
</protein>
<dbReference type="EMBL" id="CM043021">
    <property type="protein sequence ID" value="KAI4457730.1"/>
    <property type="molecule type" value="Genomic_DNA"/>
</dbReference>
<reference evidence="1" key="1">
    <citation type="submission" date="2022-04" db="EMBL/GenBank/DDBJ databases">
        <title>Chromosome-scale genome assembly of Holotrichia oblita Faldermann.</title>
        <authorList>
            <person name="Rongchong L."/>
        </authorList>
    </citation>
    <scope>NUCLEOTIDE SEQUENCE</scope>
    <source>
        <strain evidence="1">81SQS9</strain>
    </source>
</reference>
<keyword evidence="2" id="KW-1185">Reference proteome</keyword>
<accession>A0ACB9SVF1</accession>
<sequence length="595" mass="68249">MDDDTFYKKISSLSEISKTQLSKVLNNLPGAKDIIIEPDVIRPLERLCGVSWLKNNGIEKIFKLEGTIPKRDNPQFYMIYSSTETFKHVINLIQSQLELDQQPKNKFHIICIPKILYLYEQLLEENGLHTDIVKLYSLQWQPIHIDRGILTLEIPYMFRNLFVHQDLSLLPAYAKSLWHLYFITGKPKFTIALGQHANNILKHLDMLNEDKESDKIDSDFSCLVLIDRTTDYVSTLLTPRTYTALLKDIYNVKCGVCDEKHVETEMYDEKFNLNLKKNPVQLNFDSRQDRIYNNIKNRYFTEVTSILSSLTKQLRSEKDSSKDMALDDLRRYVKTQLKEVTSKKALIANHLSAAETIINVMGHRFEKQQEIEEYIMQNKNKGSNYSYLEETLYENNKLLTLRLLCLLCITQKVSESDIKSFITKFCQEFGYNYGFLHNNLLKMDFFTQESTLQGKLIKLPNIFLNNFYINANKLKQIPAQPENVDVKSPTCMSYVFGGCYIPLIGQILSSILSSSPLKELETKLEAFGPLTIQNNGGYPLTSRVILVCIVGGITYAEVAACNLLESLTGSKIIVMSDQVVSGNDIVNSLIHSPIP</sequence>